<dbReference type="Pfam" id="PF18120">
    <property type="entry name" value="DUF5597"/>
    <property type="match status" value="1"/>
</dbReference>
<dbReference type="InterPro" id="IPR013529">
    <property type="entry name" value="Glyco_hydro_42_N"/>
</dbReference>
<evidence type="ECO:0000313" key="6">
    <source>
        <dbReference type="EMBL" id="MBB4153612.1"/>
    </source>
</evidence>
<keyword evidence="2" id="KW-0326">Glycosidase</keyword>
<evidence type="ECO:0000259" key="4">
    <source>
        <dbReference type="Pfam" id="PF02449"/>
    </source>
</evidence>
<evidence type="ECO:0000256" key="2">
    <source>
        <dbReference type="ARBA" id="ARBA00023295"/>
    </source>
</evidence>
<proteinExistence type="predicted"/>
<dbReference type="Pfam" id="PF02449">
    <property type="entry name" value="Glyco_hydro_42"/>
    <property type="match status" value="1"/>
</dbReference>
<evidence type="ECO:0008006" key="8">
    <source>
        <dbReference type="Google" id="ProtNLM"/>
    </source>
</evidence>
<feature type="domain" description="Glycoside hydrolase family 42 N-terminal" evidence="4">
    <location>
        <begin position="80"/>
        <end position="215"/>
    </location>
</feature>
<keyword evidence="7" id="KW-1185">Reference proteome</keyword>
<evidence type="ECO:0000259" key="5">
    <source>
        <dbReference type="Pfam" id="PF18120"/>
    </source>
</evidence>
<evidence type="ECO:0000313" key="7">
    <source>
        <dbReference type="Proteomes" id="UP000529795"/>
    </source>
</evidence>
<dbReference type="RefSeq" id="WP_183983296.1">
    <property type="nucleotide sequence ID" value="NZ_JACIEV010000003.1"/>
</dbReference>
<feature type="domain" description="DUF5597" evidence="5">
    <location>
        <begin position="381"/>
        <end position="514"/>
    </location>
</feature>
<dbReference type="InterPro" id="IPR017853">
    <property type="entry name" value="GH"/>
</dbReference>
<dbReference type="EMBL" id="JACIEV010000003">
    <property type="protein sequence ID" value="MBB4153612.1"/>
    <property type="molecule type" value="Genomic_DNA"/>
</dbReference>
<evidence type="ECO:0000256" key="3">
    <source>
        <dbReference type="SAM" id="SignalP"/>
    </source>
</evidence>
<dbReference type="GO" id="GO:0005975">
    <property type="term" value="P:carbohydrate metabolic process"/>
    <property type="evidence" value="ECO:0007669"/>
    <property type="project" value="InterPro"/>
</dbReference>
<accession>A0A840FAG1</accession>
<dbReference type="FunFam" id="3.20.20.80:FF:000135">
    <property type="entry name" value="Beta-galactosidase, putative, bgl35A"/>
    <property type="match status" value="1"/>
</dbReference>
<name>A0A840FAG1_9SPHN</name>
<feature type="signal peptide" evidence="3">
    <location>
        <begin position="1"/>
        <end position="22"/>
    </location>
</feature>
<organism evidence="6 7">
    <name type="scientific">Sphingomonas jinjuensis</name>
    <dbReference type="NCBI Taxonomy" id="535907"/>
    <lineage>
        <taxon>Bacteria</taxon>
        <taxon>Pseudomonadati</taxon>
        <taxon>Pseudomonadota</taxon>
        <taxon>Alphaproteobacteria</taxon>
        <taxon>Sphingomonadales</taxon>
        <taxon>Sphingomonadaceae</taxon>
        <taxon>Sphingomonas</taxon>
    </lineage>
</organism>
<protein>
    <recommendedName>
        <fullName evidence="8">Beta-galactosidase</fullName>
    </recommendedName>
</protein>
<sequence>MTRVALALAAAMLASVATPLSAEEMPRLERRDGRTMLRVDGKPFFILAAQLHNSSAWPDELPRAWPAAEALAANTIEAPVYWEQVEATQGRYDFGHVDALVAKARATNKRLILLWFGTWKNGQAHYVPAWMKADPVTYPRMIASNGQPVEVMSPHAEANLDADRSAFAALMRHLKAIDGTQHSVIAVQVENEPGSIGAVRDHGPVAQRAFAAPVPADIAQRLGKPVGQDWRTTFGADADEAFAAWATARYIDAVAAAGKAAYPLPVYVNTWLRYKDKKYPGIDYPSGGAVWTMFDLWRAASPSVDFIGTDIYTEDAGEYRKVLDQYARADNPSWVSETGFDAATAPFLLYVLARGGIGFSVFGIDQDPATPAGEAAVAAHRANFALLDPIRDIVAQAAFDRRLYAAVEEPGRAKQSIDLGGGWRADIAFGPPPWGDTPAILANSPKQSGRVMIVKLPDGSLLVSGIDARVELRRDESDGRHGQLLRAEEGAYQAGVWKARRWLNGDETDYGFNFGAAPRLVKVTTGTY</sequence>
<dbReference type="SUPFAM" id="SSF51445">
    <property type="entry name" value="(Trans)glycosidases"/>
    <property type="match status" value="1"/>
</dbReference>
<keyword evidence="1" id="KW-0378">Hydrolase</keyword>
<reference evidence="6 7" key="1">
    <citation type="submission" date="2020-08" db="EMBL/GenBank/DDBJ databases">
        <title>Genomic Encyclopedia of Type Strains, Phase IV (KMG-IV): sequencing the most valuable type-strain genomes for metagenomic binning, comparative biology and taxonomic classification.</title>
        <authorList>
            <person name="Goeker M."/>
        </authorList>
    </citation>
    <scope>NUCLEOTIDE SEQUENCE [LARGE SCALE GENOMIC DNA]</scope>
    <source>
        <strain evidence="6 7">YC6723</strain>
    </source>
</reference>
<gene>
    <name evidence="6" type="ORF">GGQ80_001514</name>
</gene>
<comment type="caution">
    <text evidence="6">The sequence shown here is derived from an EMBL/GenBank/DDBJ whole genome shotgun (WGS) entry which is preliminary data.</text>
</comment>
<dbReference type="GO" id="GO:0009341">
    <property type="term" value="C:beta-galactosidase complex"/>
    <property type="evidence" value="ECO:0007669"/>
    <property type="project" value="InterPro"/>
</dbReference>
<dbReference type="GO" id="GO:0004565">
    <property type="term" value="F:beta-galactosidase activity"/>
    <property type="evidence" value="ECO:0007669"/>
    <property type="project" value="InterPro"/>
</dbReference>
<keyword evidence="3" id="KW-0732">Signal</keyword>
<evidence type="ECO:0000256" key="1">
    <source>
        <dbReference type="ARBA" id="ARBA00022801"/>
    </source>
</evidence>
<dbReference type="InterPro" id="IPR040719">
    <property type="entry name" value="DUF5597"/>
</dbReference>
<dbReference type="Gene3D" id="2.60.220.20">
    <property type="entry name" value="putative beta-Galactosidase from caulobacter crescentus"/>
    <property type="match status" value="1"/>
</dbReference>
<dbReference type="Gene3D" id="3.20.20.80">
    <property type="entry name" value="Glycosidases"/>
    <property type="match status" value="1"/>
</dbReference>
<dbReference type="Proteomes" id="UP000529795">
    <property type="component" value="Unassembled WGS sequence"/>
</dbReference>
<feature type="chain" id="PRO_5032331845" description="Beta-galactosidase" evidence="3">
    <location>
        <begin position="23"/>
        <end position="528"/>
    </location>
</feature>
<dbReference type="AlphaFoldDB" id="A0A840FAG1"/>